<dbReference type="RefSeq" id="WP_373655760.1">
    <property type="nucleotide sequence ID" value="NZ_JBGUAW010000005.1"/>
</dbReference>
<protein>
    <submittedName>
        <fullName evidence="2">VanZ family protein</fullName>
    </submittedName>
</protein>
<organism evidence="2 3">
    <name type="scientific">Thiohalorhabdus methylotrophus</name>
    <dbReference type="NCBI Taxonomy" id="3242694"/>
    <lineage>
        <taxon>Bacteria</taxon>
        <taxon>Pseudomonadati</taxon>
        <taxon>Pseudomonadota</taxon>
        <taxon>Gammaproteobacteria</taxon>
        <taxon>Thiohalorhabdales</taxon>
        <taxon>Thiohalorhabdaceae</taxon>
        <taxon>Thiohalorhabdus</taxon>
    </lineage>
</organism>
<accession>A0ABV4TWQ8</accession>
<comment type="caution">
    <text evidence="2">The sequence shown here is derived from an EMBL/GenBank/DDBJ whole genome shotgun (WGS) entry which is preliminary data.</text>
</comment>
<evidence type="ECO:0000259" key="1">
    <source>
        <dbReference type="Pfam" id="PF04892"/>
    </source>
</evidence>
<sequence>MRAFLWPLLCMLGLYQLSSIPGTPRPDPAGLAWSLSWLSSGLQNFLHIPAYGLLAWLWQRALVRLPLGRGPATITALGLTLGYGLFDEWHQSWVPGRYPSGADLMLDGVGALMGLTLGLIQSARTLRF</sequence>
<proteinExistence type="predicted"/>
<dbReference type="EMBL" id="JBGUAW010000005">
    <property type="protein sequence ID" value="MFA9460980.1"/>
    <property type="molecule type" value="Genomic_DNA"/>
</dbReference>
<evidence type="ECO:0000313" key="2">
    <source>
        <dbReference type="EMBL" id="MFA9460980.1"/>
    </source>
</evidence>
<reference evidence="2 3" key="1">
    <citation type="submission" date="2024-08" db="EMBL/GenBank/DDBJ databases">
        <title>Whole-genome sequencing of halo(alkali)philic microorganisms from hypersaline lakes.</title>
        <authorList>
            <person name="Sorokin D.Y."/>
            <person name="Merkel A.Y."/>
            <person name="Messina E."/>
            <person name="Yakimov M."/>
        </authorList>
    </citation>
    <scope>NUCLEOTIDE SEQUENCE [LARGE SCALE GENOMIC DNA]</scope>
    <source>
        <strain evidence="2 3">Cl-TMA</strain>
    </source>
</reference>
<evidence type="ECO:0000313" key="3">
    <source>
        <dbReference type="Proteomes" id="UP001575181"/>
    </source>
</evidence>
<dbReference type="Pfam" id="PF04892">
    <property type="entry name" value="VanZ"/>
    <property type="match status" value="1"/>
</dbReference>
<dbReference type="NCBIfam" id="NF037970">
    <property type="entry name" value="vanZ_1"/>
    <property type="match status" value="1"/>
</dbReference>
<keyword evidence="3" id="KW-1185">Reference proteome</keyword>
<dbReference type="Proteomes" id="UP001575181">
    <property type="component" value="Unassembled WGS sequence"/>
</dbReference>
<gene>
    <name evidence="2" type="ORF">ACERLL_09095</name>
</gene>
<name>A0ABV4TWQ8_9GAMM</name>
<dbReference type="InterPro" id="IPR006976">
    <property type="entry name" value="VanZ-like"/>
</dbReference>
<feature type="domain" description="VanZ-like" evidence="1">
    <location>
        <begin position="42"/>
        <end position="117"/>
    </location>
</feature>